<evidence type="ECO:0000256" key="3">
    <source>
        <dbReference type="SAM" id="SignalP"/>
    </source>
</evidence>
<accession>A0ABS9IZ42</accession>
<keyword evidence="2 5" id="KW-0456">Lyase</keyword>
<dbReference type="EMBL" id="JAETXX010000001">
    <property type="protein sequence ID" value="MCF8713449.1"/>
    <property type="molecule type" value="Genomic_DNA"/>
</dbReference>
<dbReference type="RefSeq" id="WP_236957420.1">
    <property type="nucleotide sequence ID" value="NZ_JAETXX010000001.1"/>
</dbReference>
<feature type="signal peptide" evidence="3">
    <location>
        <begin position="1"/>
        <end position="26"/>
    </location>
</feature>
<keyword evidence="6" id="KW-1185">Reference proteome</keyword>
<comment type="caution">
    <text evidence="5">The sequence shown here is derived from an EMBL/GenBank/DDBJ whole genome shotgun (WGS) entry which is preliminary data.</text>
</comment>
<dbReference type="GO" id="GO:0016829">
    <property type="term" value="F:lyase activity"/>
    <property type="evidence" value="ECO:0007669"/>
    <property type="project" value="UniProtKB-KW"/>
</dbReference>
<dbReference type="InterPro" id="IPR008397">
    <property type="entry name" value="Alginate_lyase_dom"/>
</dbReference>
<proteinExistence type="predicted"/>
<dbReference type="SUPFAM" id="SSF48230">
    <property type="entry name" value="Chondroitin AC/alginate lyase"/>
    <property type="match status" value="1"/>
</dbReference>
<organism evidence="5 6">
    <name type="scientific">Joostella atrarenae</name>
    <dbReference type="NCBI Taxonomy" id="679257"/>
    <lineage>
        <taxon>Bacteria</taxon>
        <taxon>Pseudomonadati</taxon>
        <taxon>Bacteroidota</taxon>
        <taxon>Flavobacteriia</taxon>
        <taxon>Flavobacteriales</taxon>
        <taxon>Flavobacteriaceae</taxon>
        <taxon>Joostella</taxon>
    </lineage>
</organism>
<evidence type="ECO:0000256" key="2">
    <source>
        <dbReference type="ARBA" id="ARBA00023239"/>
    </source>
</evidence>
<feature type="chain" id="PRO_5045601543" evidence="3">
    <location>
        <begin position="27"/>
        <end position="393"/>
    </location>
</feature>
<protein>
    <submittedName>
        <fullName evidence="5">Alginate lyase family protein</fullName>
    </submittedName>
</protein>
<sequence length="393" mass="45321">MVTNINYKIRSVCFAMLLLLFFGAEAQQTSYFDVVSIEKERILTKAEKYLEAKPITVTSFVSDRSAGGVHDFYSEGDYWWPDPNNPKGPYIRKDGLTNPDNFTAHREVMIRFNDISGTLASAYIITKNPKYIKKLIPHLKAWFIDEDTFMNPSLLYAQAISGKVTGRGIGIIDTIHLMEVAKAVLVLEANDLIDSKTLYKIKDWFSSYLNWITTHPYGIAERDHGNNHSVCWAMQAAVFAELTSNKKVLDYCSEMYKNTLLPQQMDKNGGFPQELERTKPYGYSLFTLDAMTAICQVLSGSDNNLFEYTTNDGKNIQLGLEFMFPFVNDKSIWPYQKDVMYWEDWPVQHSSFLFGGLAFKNQEYLLLWKSLKADYKKQEIIRNMPIRHPLLWL</sequence>
<evidence type="ECO:0000313" key="5">
    <source>
        <dbReference type="EMBL" id="MCF8713449.1"/>
    </source>
</evidence>
<dbReference type="InterPro" id="IPR008929">
    <property type="entry name" value="Chondroitin_lyas"/>
</dbReference>
<dbReference type="Gene3D" id="1.50.10.100">
    <property type="entry name" value="Chondroitin AC/alginate lyase"/>
    <property type="match status" value="1"/>
</dbReference>
<feature type="domain" description="Alginate lyase" evidence="4">
    <location>
        <begin position="57"/>
        <end position="333"/>
    </location>
</feature>
<evidence type="ECO:0000313" key="6">
    <source>
        <dbReference type="Proteomes" id="UP000829517"/>
    </source>
</evidence>
<dbReference type="Proteomes" id="UP000829517">
    <property type="component" value="Unassembled WGS sequence"/>
</dbReference>
<dbReference type="Pfam" id="PF05426">
    <property type="entry name" value="Alginate_lyase"/>
    <property type="match status" value="1"/>
</dbReference>
<evidence type="ECO:0000256" key="1">
    <source>
        <dbReference type="ARBA" id="ARBA00022729"/>
    </source>
</evidence>
<keyword evidence="1 3" id="KW-0732">Signal</keyword>
<evidence type="ECO:0000259" key="4">
    <source>
        <dbReference type="Pfam" id="PF05426"/>
    </source>
</evidence>
<reference evidence="5 6" key="1">
    <citation type="submission" date="2021-01" db="EMBL/GenBank/DDBJ databases">
        <title>Genome sequencing of Joostella atrarenae M1-2 (= KCTC 23194).</title>
        <authorList>
            <person name="Zakaria M.R."/>
            <person name="Lam M.Q."/>
            <person name="Chong C.S."/>
        </authorList>
    </citation>
    <scope>NUCLEOTIDE SEQUENCE [LARGE SCALE GENOMIC DNA]</scope>
    <source>
        <strain evidence="5 6">M1-2</strain>
    </source>
</reference>
<name>A0ABS9IZ42_9FLAO</name>
<gene>
    <name evidence="5" type="ORF">JM658_01295</name>
</gene>